<dbReference type="EMBL" id="FWXS01000004">
    <property type="protein sequence ID" value="SMC59527.1"/>
    <property type="molecule type" value="Genomic_DNA"/>
</dbReference>
<reference evidence="1 2" key="1">
    <citation type="submission" date="2017-04" db="EMBL/GenBank/DDBJ databases">
        <authorList>
            <person name="Afonso C.L."/>
            <person name="Miller P.J."/>
            <person name="Scott M.A."/>
            <person name="Spackman E."/>
            <person name="Goraichik I."/>
            <person name="Dimitrov K.M."/>
            <person name="Suarez D.L."/>
            <person name="Swayne D.E."/>
        </authorList>
    </citation>
    <scope>NUCLEOTIDE SEQUENCE [LARGE SCALE GENOMIC DNA]</scope>
    <source>
        <strain evidence="1 2">CGMCC 1.12708</strain>
    </source>
</reference>
<name>A0A1W2AFQ7_9FLAO</name>
<dbReference type="SUPFAM" id="SSF49464">
    <property type="entry name" value="Carboxypeptidase regulatory domain-like"/>
    <property type="match status" value="1"/>
</dbReference>
<gene>
    <name evidence="1" type="ORF">SAMN06296427_104125</name>
</gene>
<dbReference type="RefSeq" id="WP_084017046.1">
    <property type="nucleotide sequence ID" value="NZ_FWXS01000004.1"/>
</dbReference>
<keyword evidence="2" id="KW-1185">Reference proteome</keyword>
<proteinExistence type="predicted"/>
<evidence type="ECO:0000313" key="1">
    <source>
        <dbReference type="EMBL" id="SMC59527.1"/>
    </source>
</evidence>
<dbReference type="InterPro" id="IPR008969">
    <property type="entry name" value="CarboxyPept-like_regulatory"/>
</dbReference>
<evidence type="ECO:0008006" key="3">
    <source>
        <dbReference type="Google" id="ProtNLM"/>
    </source>
</evidence>
<accession>A0A1W2AFQ7</accession>
<dbReference type="OrthoDB" id="1433475at2"/>
<dbReference type="Gene3D" id="2.60.40.1120">
    <property type="entry name" value="Carboxypeptidase-like, regulatory domain"/>
    <property type="match status" value="1"/>
</dbReference>
<organism evidence="1 2">
    <name type="scientific">Moheibacter sediminis</name>
    <dbReference type="NCBI Taxonomy" id="1434700"/>
    <lineage>
        <taxon>Bacteria</taxon>
        <taxon>Pseudomonadati</taxon>
        <taxon>Bacteroidota</taxon>
        <taxon>Flavobacteriia</taxon>
        <taxon>Flavobacteriales</taxon>
        <taxon>Weeksellaceae</taxon>
        <taxon>Moheibacter</taxon>
    </lineage>
</organism>
<evidence type="ECO:0000313" key="2">
    <source>
        <dbReference type="Proteomes" id="UP000192393"/>
    </source>
</evidence>
<dbReference type="AlphaFoldDB" id="A0A1W2AFQ7"/>
<dbReference type="Proteomes" id="UP000192393">
    <property type="component" value="Unassembled WGS sequence"/>
</dbReference>
<sequence length="395" mass="45895">MYKSLFLLCVIPIFSWSQGIVSGFVIDKDNQPIDSVMVFFHKSDDLNTVTDRQGYFKIDYSDIEITGWKLTFYKEGYKEQSIAFKKLSDLMVVTLEPLVKKAETVIYEDEIVELDGGIVYSSFAVDSSKIINSILDNIKARHSSNYPLINTTYQVRGFHSLTERLSEEREDTLLYLKNPLHLELTSYNDKSIHLNSKIAVQPTSTLFVRNNIYNVPKDSPFFLYEQFSWVDFINKDFLNKKRNYKYKILSQDETSYVIEFKVKKPQEGNWSGIMVVNKEDFAILKLEVNLEFNRKNSYSIVSKNLTKNSTSIIYFEGAKIGWEFKKSNSGFYKINNLNSDYRIIHIGVSPDYTPQFLVKTNMSFAEESLPEECKILPLNDLLFIAFQKNYAAFKD</sequence>
<dbReference type="STRING" id="1434700.SAMN06296427_104125"/>
<protein>
    <recommendedName>
        <fullName evidence="3">CarboxypepD_reg-like domain-containing protein</fullName>
    </recommendedName>
</protein>